<accession>A0A3M8D6H6</accession>
<comment type="caution">
    <text evidence="1">The sequence shown here is derived from an EMBL/GenBank/DDBJ whole genome shotgun (WGS) entry which is preliminary data.</text>
</comment>
<dbReference type="Proteomes" id="UP000271031">
    <property type="component" value="Unassembled WGS sequence"/>
</dbReference>
<evidence type="ECO:0000313" key="2">
    <source>
        <dbReference type="Proteomes" id="UP000271031"/>
    </source>
</evidence>
<sequence>MEAQREERPPLWSLQEAVEQAKRDWQNAHHYINGSERDVQIDNGIYYLKLTEKRYMFLLQQARRERGL</sequence>
<organism evidence="1 2">
    <name type="scientific">Brevibacillus fluminis</name>
    <dbReference type="NCBI Taxonomy" id="511487"/>
    <lineage>
        <taxon>Bacteria</taxon>
        <taxon>Bacillati</taxon>
        <taxon>Bacillota</taxon>
        <taxon>Bacilli</taxon>
        <taxon>Bacillales</taxon>
        <taxon>Paenibacillaceae</taxon>
        <taxon>Brevibacillus</taxon>
    </lineage>
</organism>
<evidence type="ECO:0000313" key="1">
    <source>
        <dbReference type="EMBL" id="RNB82835.1"/>
    </source>
</evidence>
<dbReference type="Pfam" id="PF10704">
    <property type="entry name" value="DUF2508"/>
    <property type="match status" value="1"/>
</dbReference>
<dbReference type="EMBL" id="RHHQ01000019">
    <property type="protein sequence ID" value="RNB82835.1"/>
    <property type="molecule type" value="Genomic_DNA"/>
</dbReference>
<dbReference type="InterPro" id="IPR019644">
    <property type="entry name" value="DUF2508"/>
</dbReference>
<name>A0A3M8D6H6_9BACL</name>
<gene>
    <name evidence="1" type="ORF">EDM56_22735</name>
</gene>
<proteinExistence type="predicted"/>
<protein>
    <submittedName>
        <fullName evidence="1">DUF2508 family protein</fullName>
    </submittedName>
</protein>
<dbReference type="OrthoDB" id="1809893at2"/>
<dbReference type="AlphaFoldDB" id="A0A3M8D6H6"/>
<keyword evidence="2" id="KW-1185">Reference proteome</keyword>
<reference evidence="1 2" key="1">
    <citation type="submission" date="2018-10" db="EMBL/GenBank/DDBJ databases">
        <title>Phylogenomics of Brevibacillus.</title>
        <authorList>
            <person name="Dunlap C."/>
        </authorList>
    </citation>
    <scope>NUCLEOTIDE SEQUENCE [LARGE SCALE GENOMIC DNA]</scope>
    <source>
        <strain evidence="1 2">JCM 15716</strain>
    </source>
</reference>